<evidence type="ECO:0000256" key="9">
    <source>
        <dbReference type="ARBA" id="ARBA00038592"/>
    </source>
</evidence>
<dbReference type="EMBL" id="CP044205">
    <property type="protein sequence ID" value="QFY42146.1"/>
    <property type="molecule type" value="Genomic_DNA"/>
</dbReference>
<evidence type="ECO:0000256" key="3">
    <source>
        <dbReference type="ARBA" id="ARBA00022759"/>
    </source>
</evidence>
<dbReference type="InterPro" id="IPR019856">
    <property type="entry name" value="CRISPR-assoc_Cas1_DVULG"/>
</dbReference>
<evidence type="ECO:0000313" key="11">
    <source>
        <dbReference type="EMBL" id="QFY42146.1"/>
    </source>
</evidence>
<dbReference type="GO" id="GO:0046872">
    <property type="term" value="F:metal ion binding"/>
    <property type="evidence" value="ECO:0007669"/>
    <property type="project" value="UniProtKB-UniRule"/>
</dbReference>
<dbReference type="GO" id="GO:0051607">
    <property type="term" value="P:defense response to virus"/>
    <property type="evidence" value="ECO:0007669"/>
    <property type="project" value="UniProtKB-UniRule"/>
</dbReference>
<keyword evidence="5 10" id="KW-0460">Magnesium</keyword>
<feature type="binding site" evidence="10">
    <location>
        <position position="166"/>
    </location>
    <ligand>
        <name>Mn(2+)</name>
        <dbReference type="ChEBI" id="CHEBI:29035"/>
    </ligand>
</feature>
<keyword evidence="2 10" id="KW-0479">Metal-binding</keyword>
<dbReference type="HAMAP" id="MF_01470">
    <property type="entry name" value="Cas1"/>
    <property type="match status" value="1"/>
</dbReference>
<sequence length="344" mass="38827">MTVLQNTLYITTPDAYLRLEGETVCVMIEDEKRLQVPLHYLSAFVLFDHVMLSPALLGRCAEDGRSVVWLSRSGRFQARMEGPVSGNILLRQAQYRAADDNAQTLNIARAVVAGKLRNSRQLLLRGARETENAEEKDALVRVVKVLANQIRKIPSASDLDALRGFEGDAARMYFEVLPLVMKAQVRMDFPFDSRNRRPPRDRFNALISFLYALVLSDCRAALESVGLDPQLGFLHAVRPGRPALALDLLEEFRAPLADRLALTLINRGQLQARDFDEREGGAVLLNDAGRKTVIAAYQTRKQESIVHPLLQQNSLIGLLPHLQARLLARYLRQDVKHYVPYLHR</sequence>
<dbReference type="InParanoid" id="A0A5Q0BK12"/>
<dbReference type="KEGG" id="mmob:F6R98_05460"/>
<comment type="subunit">
    <text evidence="9 10">Homodimer, forms a heterotetramer with a Cas2 homodimer.</text>
</comment>
<accession>A0A5Q0BK12</accession>
<feature type="binding site" evidence="10">
    <location>
        <position position="235"/>
    </location>
    <ligand>
        <name>Mn(2+)</name>
        <dbReference type="ChEBI" id="CHEBI:29035"/>
    </ligand>
</feature>
<organism evidence="11 12">
    <name type="scientific">Candidatus Methylospira mobilis</name>
    <dbReference type="NCBI Taxonomy" id="1808979"/>
    <lineage>
        <taxon>Bacteria</taxon>
        <taxon>Pseudomonadati</taxon>
        <taxon>Pseudomonadota</taxon>
        <taxon>Gammaproteobacteria</taxon>
        <taxon>Methylococcales</taxon>
        <taxon>Methylococcaceae</taxon>
        <taxon>Candidatus Methylospira</taxon>
    </lineage>
</organism>
<dbReference type="PANTHER" id="PTHR34353:SF2">
    <property type="entry name" value="CRISPR-ASSOCIATED ENDONUCLEASE CAS1 1"/>
    <property type="match status" value="1"/>
</dbReference>
<dbReference type="Gene3D" id="1.20.120.920">
    <property type="entry name" value="CRISPR-associated endonuclease Cas1, C-terminal domain"/>
    <property type="match status" value="1"/>
</dbReference>
<feature type="binding site" evidence="10">
    <location>
        <position position="250"/>
    </location>
    <ligand>
        <name>Mn(2+)</name>
        <dbReference type="ChEBI" id="CHEBI:29035"/>
    </ligand>
</feature>
<dbReference type="Pfam" id="PF01867">
    <property type="entry name" value="Cas_Cas1"/>
    <property type="match status" value="1"/>
</dbReference>
<dbReference type="NCBIfam" id="TIGR03640">
    <property type="entry name" value="cas1_DVULG"/>
    <property type="match status" value="1"/>
</dbReference>
<reference evidence="11 12" key="1">
    <citation type="submission" date="2019-09" db="EMBL/GenBank/DDBJ databases">
        <title>Ecophysiology of the spiral-shaped methanotroph Methylospira mobilis as revealed by the complete genome sequence.</title>
        <authorList>
            <person name="Oshkin I.Y."/>
            <person name="Dedysh S.N."/>
            <person name="Miroshnikov K."/>
            <person name="Danilova O.V."/>
            <person name="Hakobyan A."/>
            <person name="Liesack W."/>
        </authorList>
    </citation>
    <scope>NUCLEOTIDE SEQUENCE [LARGE SCALE GENOMIC DNA]</scope>
    <source>
        <strain evidence="11 12">Shm1</strain>
    </source>
</reference>
<dbReference type="InterPro" id="IPR042211">
    <property type="entry name" value="CRISPR-assoc_Cas1_N"/>
</dbReference>
<dbReference type="InterPro" id="IPR002729">
    <property type="entry name" value="CRISPR-assoc_Cas1"/>
</dbReference>
<gene>
    <name evidence="11" type="primary">cas1c</name>
    <name evidence="10" type="synonym">cas1</name>
    <name evidence="11" type="ORF">F6R98_05460</name>
</gene>
<keyword evidence="1 10" id="KW-0540">Nuclease</keyword>
<evidence type="ECO:0000256" key="5">
    <source>
        <dbReference type="ARBA" id="ARBA00022842"/>
    </source>
</evidence>
<evidence type="ECO:0000256" key="8">
    <source>
        <dbReference type="ARBA" id="ARBA00023211"/>
    </source>
</evidence>
<keyword evidence="3 10" id="KW-0255">Endonuclease</keyword>
<dbReference type="RefSeq" id="WP_153248128.1">
    <property type="nucleotide sequence ID" value="NZ_CP044205.1"/>
</dbReference>
<dbReference type="EC" id="3.1.-.-" evidence="10"/>
<comment type="similarity">
    <text evidence="10">Belongs to the CRISPR-associated endonuclease Cas1 family.</text>
</comment>
<evidence type="ECO:0000256" key="6">
    <source>
        <dbReference type="ARBA" id="ARBA00023118"/>
    </source>
</evidence>
<evidence type="ECO:0000256" key="4">
    <source>
        <dbReference type="ARBA" id="ARBA00022801"/>
    </source>
</evidence>
<dbReference type="GO" id="GO:0004520">
    <property type="term" value="F:DNA endonuclease activity"/>
    <property type="evidence" value="ECO:0007669"/>
    <property type="project" value="InterPro"/>
</dbReference>
<keyword evidence="8 10" id="KW-0464">Manganese</keyword>
<dbReference type="GO" id="GO:0003677">
    <property type="term" value="F:DNA binding"/>
    <property type="evidence" value="ECO:0007669"/>
    <property type="project" value="UniProtKB-KW"/>
</dbReference>
<dbReference type="AlphaFoldDB" id="A0A5Q0BK12"/>
<evidence type="ECO:0000256" key="10">
    <source>
        <dbReference type="HAMAP-Rule" id="MF_01470"/>
    </source>
</evidence>
<dbReference type="InterPro" id="IPR050646">
    <property type="entry name" value="Cas1"/>
</dbReference>
<dbReference type="GO" id="GO:0043571">
    <property type="term" value="P:maintenance of CRISPR repeat elements"/>
    <property type="evidence" value="ECO:0007669"/>
    <property type="project" value="UniProtKB-UniRule"/>
</dbReference>
<evidence type="ECO:0000256" key="1">
    <source>
        <dbReference type="ARBA" id="ARBA00022722"/>
    </source>
</evidence>
<evidence type="ECO:0000256" key="7">
    <source>
        <dbReference type="ARBA" id="ARBA00023125"/>
    </source>
</evidence>
<dbReference type="GO" id="GO:0016787">
    <property type="term" value="F:hydrolase activity"/>
    <property type="evidence" value="ECO:0007669"/>
    <property type="project" value="UniProtKB-KW"/>
</dbReference>
<keyword evidence="4 10" id="KW-0378">Hydrolase</keyword>
<evidence type="ECO:0000256" key="2">
    <source>
        <dbReference type="ARBA" id="ARBA00022723"/>
    </source>
</evidence>
<dbReference type="CDD" id="cd09721">
    <property type="entry name" value="Cas1_I-C"/>
    <property type="match status" value="1"/>
</dbReference>
<comment type="cofactor">
    <cofactor evidence="10">
        <name>Mg(2+)</name>
        <dbReference type="ChEBI" id="CHEBI:18420"/>
    </cofactor>
    <cofactor evidence="10">
        <name>Mn(2+)</name>
        <dbReference type="ChEBI" id="CHEBI:29035"/>
    </cofactor>
</comment>
<dbReference type="Gene3D" id="3.100.10.20">
    <property type="entry name" value="CRISPR-associated endonuclease Cas1, N-terminal domain"/>
    <property type="match status" value="1"/>
</dbReference>
<evidence type="ECO:0000313" key="12">
    <source>
        <dbReference type="Proteomes" id="UP000325755"/>
    </source>
</evidence>
<protein>
    <recommendedName>
        <fullName evidence="10">CRISPR-associated endonuclease Cas1</fullName>
        <ecNumber evidence="10">3.1.-.-</ecNumber>
    </recommendedName>
</protein>
<keyword evidence="7 10" id="KW-0238">DNA-binding</keyword>
<keyword evidence="6 10" id="KW-0051">Antiviral defense</keyword>
<keyword evidence="12" id="KW-1185">Reference proteome</keyword>
<comment type="function">
    <text evidence="10">CRISPR (clustered regularly interspaced short palindromic repeat), is an adaptive immune system that provides protection against mobile genetic elements (viruses, transposable elements and conjugative plasmids). CRISPR clusters contain spacers, sequences complementary to antecedent mobile elements, and target invading nucleic acids. CRISPR clusters are transcribed and processed into CRISPR RNA (crRNA). Acts as a dsDNA endonuclease. Involved in the integration of spacer DNA into the CRISPR cassette.</text>
</comment>
<dbReference type="Proteomes" id="UP000325755">
    <property type="component" value="Chromosome"/>
</dbReference>
<name>A0A5Q0BK12_9GAMM</name>
<dbReference type="OrthoDB" id="9803119at2"/>
<dbReference type="NCBIfam" id="TIGR00287">
    <property type="entry name" value="cas1"/>
    <property type="match status" value="1"/>
</dbReference>
<proteinExistence type="inferred from homology"/>
<dbReference type="InterPro" id="IPR042206">
    <property type="entry name" value="CRISPR-assoc_Cas1_C"/>
</dbReference>
<dbReference type="PANTHER" id="PTHR34353">
    <property type="entry name" value="CRISPR-ASSOCIATED ENDONUCLEASE CAS1 1"/>
    <property type="match status" value="1"/>
</dbReference>